<proteinExistence type="predicted"/>
<sequence>MQPTSEAKRQALLTYRQNPCVSTRDALRVAHSKAQQTAHCCANDYWLNLCSRIQMAADSGNARGMYTSIKTATSPTAIKTASRKFRAGKVITDQCNQLECWVEHYLELYATQNVVTDAALDALPSLPAMEELDAPPSAEDLRKAIDCLSCGRAPGRDRIPLEVLKSGKPALLWHLRELLCLCWEKGHVPRDMQDANIVTLYKNKGDHSDCNNFHSSSHLSVVGKFFVCVFLPHLQSLASHVYPESQCSFRAGRSTVDMILLRQMKEKCCEQQKPLYITFFDLTKAFELVSRSRLFILL</sequence>
<evidence type="ECO:0000313" key="2">
    <source>
        <dbReference type="Proteomes" id="UP000597762"/>
    </source>
</evidence>
<name>A0A812E0W8_ACAPH</name>
<comment type="caution">
    <text evidence="1">The sequence shown here is derived from an EMBL/GenBank/DDBJ whole genome shotgun (WGS) entry which is preliminary data.</text>
</comment>
<evidence type="ECO:0000313" key="1">
    <source>
        <dbReference type="EMBL" id="CAE1312642.1"/>
    </source>
</evidence>
<dbReference type="PANTHER" id="PTHR19446">
    <property type="entry name" value="REVERSE TRANSCRIPTASES"/>
    <property type="match status" value="1"/>
</dbReference>
<protein>
    <recommendedName>
        <fullName evidence="3">Reverse transcriptase domain-containing protein</fullName>
    </recommendedName>
</protein>
<organism evidence="1 2">
    <name type="scientific">Acanthosepion pharaonis</name>
    <name type="common">Pharaoh cuttlefish</name>
    <name type="synonym">Sepia pharaonis</name>
    <dbReference type="NCBI Taxonomy" id="158019"/>
    <lineage>
        <taxon>Eukaryota</taxon>
        <taxon>Metazoa</taxon>
        <taxon>Spiralia</taxon>
        <taxon>Lophotrochozoa</taxon>
        <taxon>Mollusca</taxon>
        <taxon>Cephalopoda</taxon>
        <taxon>Coleoidea</taxon>
        <taxon>Decapodiformes</taxon>
        <taxon>Sepiida</taxon>
        <taxon>Sepiina</taxon>
        <taxon>Sepiidae</taxon>
        <taxon>Acanthosepion</taxon>
    </lineage>
</organism>
<dbReference type="Proteomes" id="UP000597762">
    <property type="component" value="Unassembled WGS sequence"/>
</dbReference>
<gene>
    <name evidence="1" type="ORF">SPHA_63857</name>
</gene>
<evidence type="ECO:0008006" key="3">
    <source>
        <dbReference type="Google" id="ProtNLM"/>
    </source>
</evidence>
<dbReference type="EMBL" id="CAHIKZ030004588">
    <property type="protein sequence ID" value="CAE1312642.1"/>
    <property type="molecule type" value="Genomic_DNA"/>
</dbReference>
<dbReference type="OrthoDB" id="10070415at2759"/>
<reference evidence="1" key="1">
    <citation type="submission" date="2021-01" db="EMBL/GenBank/DDBJ databases">
        <authorList>
            <person name="Li R."/>
            <person name="Bekaert M."/>
        </authorList>
    </citation>
    <scope>NUCLEOTIDE SEQUENCE</scope>
    <source>
        <strain evidence="1">Farmed</strain>
    </source>
</reference>
<keyword evidence="2" id="KW-1185">Reference proteome</keyword>
<dbReference type="AlphaFoldDB" id="A0A812E0W8"/>
<accession>A0A812E0W8</accession>